<sequence length="509" mass="55736">MNVAKRLEAAAQKWSGRTALIFEQGAGTWTYAELDWRASRVASALDRLGVKRGDRLAIFLTNTPDHVAIWFGALKAGVVVVDMNIVLGDEEWRYIVADCTPALIVTSPVFTERVTHLGDELGIPVIEQGELWRTDAEPPSTTSVDVDDEELAVIAYTSGTTGLPKGVMHCHQRLDLAIELMGEVRSIGVDDVVPTFLPLFPLHANLSQAGNAIACGASLLLMEKFDPESFTELSRRLRISAGTVVPAIIAAMLAMPEQNQPRFADGARLSVGGAPLAPATREAFENRFSVHLCQGFGSTEIMGAIAMEREDRKAPWGSCGELWPGLAENGLVRVVDDRGKDVAPGETGEFLVHRDRALLGYWNSPQLTEEAFIDRNWFRTGDVGRIDEEGFVYLLDRKKDMIIRGGFNIYTAEIERVLAENPVVAEAHVVGVPDAVLGEVPKAYVVLNPNVSADGELAEKLMEHVRDRLGRLKVVDHVVFIDAAALPRNAMGKVLKRELRAQQDVTRTS</sequence>
<name>A0A7I7US47_MYCPV</name>
<dbReference type="SUPFAM" id="SSF56801">
    <property type="entry name" value="Acetyl-CoA synthetase-like"/>
    <property type="match status" value="1"/>
</dbReference>
<reference evidence="3 4" key="1">
    <citation type="journal article" date="2019" name="Emerg. Microbes Infect.">
        <title>Comprehensive subspecies identification of 175 nontuberculous mycobacteria species based on 7547 genomic profiles.</title>
        <authorList>
            <person name="Matsumoto Y."/>
            <person name="Kinjo T."/>
            <person name="Motooka D."/>
            <person name="Nabeya D."/>
            <person name="Jung N."/>
            <person name="Uechi K."/>
            <person name="Horii T."/>
            <person name="Iida T."/>
            <person name="Fujita J."/>
            <person name="Nakamura S."/>
        </authorList>
    </citation>
    <scope>NUCLEOTIDE SEQUENCE [LARGE SCALE GENOMIC DNA]</scope>
    <source>
        <strain evidence="3 4">JCM 6370</strain>
    </source>
</reference>
<dbReference type="Pfam" id="PF13193">
    <property type="entry name" value="AMP-binding_C"/>
    <property type="match status" value="1"/>
</dbReference>
<dbReference type="GO" id="GO:0016405">
    <property type="term" value="F:CoA-ligase activity"/>
    <property type="evidence" value="ECO:0007669"/>
    <property type="project" value="TreeGrafter"/>
</dbReference>
<dbReference type="Gene3D" id="3.40.50.12780">
    <property type="entry name" value="N-terminal domain of ligase-like"/>
    <property type="match status" value="1"/>
</dbReference>
<dbReference type="InterPro" id="IPR025110">
    <property type="entry name" value="AMP-bd_C"/>
</dbReference>
<gene>
    <name evidence="3" type="ORF">MPUL_45670</name>
</gene>
<accession>A0A7I7US47</accession>
<feature type="domain" description="AMP-binding enzyme C-terminal" evidence="2">
    <location>
        <begin position="413"/>
        <end position="493"/>
    </location>
</feature>
<dbReference type="RefSeq" id="WP_163904222.1">
    <property type="nucleotide sequence ID" value="NZ_AP022599.1"/>
</dbReference>
<dbReference type="Proteomes" id="UP000467252">
    <property type="component" value="Chromosome"/>
</dbReference>
<dbReference type="Gene3D" id="3.30.300.30">
    <property type="match status" value="1"/>
</dbReference>
<dbReference type="EMBL" id="AP022599">
    <property type="protein sequence ID" value="BBY83409.1"/>
    <property type="molecule type" value="Genomic_DNA"/>
</dbReference>
<organism evidence="3 4">
    <name type="scientific">Mycolicibacterium pulveris</name>
    <name type="common">Mycobacterium pulveris</name>
    <dbReference type="NCBI Taxonomy" id="36813"/>
    <lineage>
        <taxon>Bacteria</taxon>
        <taxon>Bacillati</taxon>
        <taxon>Actinomycetota</taxon>
        <taxon>Actinomycetes</taxon>
        <taxon>Mycobacteriales</taxon>
        <taxon>Mycobacteriaceae</taxon>
        <taxon>Mycolicibacterium</taxon>
    </lineage>
</organism>
<proteinExistence type="predicted"/>
<feature type="domain" description="AMP-dependent synthetase/ligase" evidence="1">
    <location>
        <begin position="7"/>
        <end position="362"/>
    </location>
</feature>
<keyword evidence="4" id="KW-1185">Reference proteome</keyword>
<keyword evidence="3" id="KW-0436">Ligase</keyword>
<evidence type="ECO:0000313" key="4">
    <source>
        <dbReference type="Proteomes" id="UP000467252"/>
    </source>
</evidence>
<dbReference type="InterPro" id="IPR020845">
    <property type="entry name" value="AMP-binding_CS"/>
</dbReference>
<dbReference type="InterPro" id="IPR045851">
    <property type="entry name" value="AMP-bd_C_sf"/>
</dbReference>
<dbReference type="InterPro" id="IPR000873">
    <property type="entry name" value="AMP-dep_synth/lig_dom"/>
</dbReference>
<dbReference type="PANTHER" id="PTHR24096">
    <property type="entry name" value="LONG-CHAIN-FATTY-ACID--COA LIGASE"/>
    <property type="match status" value="1"/>
</dbReference>
<evidence type="ECO:0000259" key="1">
    <source>
        <dbReference type="Pfam" id="PF00501"/>
    </source>
</evidence>
<evidence type="ECO:0000313" key="3">
    <source>
        <dbReference type="EMBL" id="BBY83409.1"/>
    </source>
</evidence>
<dbReference type="Pfam" id="PF00501">
    <property type="entry name" value="AMP-binding"/>
    <property type="match status" value="1"/>
</dbReference>
<evidence type="ECO:0000259" key="2">
    <source>
        <dbReference type="Pfam" id="PF13193"/>
    </source>
</evidence>
<dbReference type="AlphaFoldDB" id="A0A7I7US47"/>
<dbReference type="PROSITE" id="PS00455">
    <property type="entry name" value="AMP_BINDING"/>
    <property type="match status" value="1"/>
</dbReference>
<protein>
    <submittedName>
        <fullName evidence="3">Long-chain-fatty-acid--CoA ligase</fullName>
    </submittedName>
</protein>
<dbReference type="InterPro" id="IPR042099">
    <property type="entry name" value="ANL_N_sf"/>
</dbReference>